<dbReference type="EMBL" id="WBZC01000006">
    <property type="protein sequence ID" value="KAB3537897.1"/>
    <property type="molecule type" value="Genomic_DNA"/>
</dbReference>
<accession>A0A6I0FFB9</accession>
<keyword evidence="2" id="KW-1185">Reference proteome</keyword>
<reference evidence="1 2" key="1">
    <citation type="submission" date="2019-10" db="EMBL/GenBank/DDBJ databases">
        <title>Alkaliphilus serpentinus sp. nov. and Alkaliphilus pronyensis sp. nov., two novel anaerobic alkaliphilic species isolated from the serpentinized-hosted hydrothermal field of the Prony Bay (New Caledonia).</title>
        <authorList>
            <person name="Postec A."/>
        </authorList>
    </citation>
    <scope>NUCLEOTIDE SEQUENCE [LARGE SCALE GENOMIC DNA]</scope>
    <source>
        <strain evidence="1 2">LacV</strain>
    </source>
</reference>
<protein>
    <submittedName>
        <fullName evidence="1">Conjugal transfer protein</fullName>
    </submittedName>
</protein>
<dbReference type="OrthoDB" id="1759226at2"/>
<comment type="caution">
    <text evidence="1">The sequence shown here is derived from an EMBL/GenBank/DDBJ whole genome shotgun (WGS) entry which is preliminary data.</text>
</comment>
<evidence type="ECO:0000313" key="1">
    <source>
        <dbReference type="EMBL" id="KAB3537897.1"/>
    </source>
</evidence>
<name>A0A6I0FFB9_9FIRM</name>
<proteinExistence type="predicted"/>
<evidence type="ECO:0000313" key="2">
    <source>
        <dbReference type="Proteomes" id="UP000432715"/>
    </source>
</evidence>
<sequence>MQLVMLKQLLGKDLLNKAEYDLIKNKLMKKYKIIEQFLVV</sequence>
<gene>
    <name evidence="1" type="ORF">F8154_01890</name>
</gene>
<organism evidence="1 2">
    <name type="scientific">Alkaliphilus pronyensis</name>
    <dbReference type="NCBI Taxonomy" id="1482732"/>
    <lineage>
        <taxon>Bacteria</taxon>
        <taxon>Bacillati</taxon>
        <taxon>Bacillota</taxon>
        <taxon>Clostridia</taxon>
        <taxon>Peptostreptococcales</taxon>
        <taxon>Natronincolaceae</taxon>
        <taxon>Alkaliphilus</taxon>
    </lineage>
</organism>
<dbReference type="AlphaFoldDB" id="A0A6I0FFB9"/>
<dbReference type="Proteomes" id="UP000432715">
    <property type="component" value="Unassembled WGS sequence"/>
</dbReference>